<dbReference type="InterPro" id="IPR006311">
    <property type="entry name" value="TAT_signal"/>
</dbReference>
<dbReference type="PANTHER" id="PTHR33711">
    <property type="entry name" value="DIOXYGENASE, PUTATIVE (AFU_ORTHOLOGUE AFUA_2G02910)-RELATED"/>
    <property type="match status" value="1"/>
</dbReference>
<dbReference type="AlphaFoldDB" id="A0A6J4VI17"/>
<dbReference type="Gene3D" id="2.60.130.10">
    <property type="entry name" value="Aromatic compound dioxygenase"/>
    <property type="match status" value="1"/>
</dbReference>
<evidence type="ECO:0000256" key="5">
    <source>
        <dbReference type="SAM" id="SignalP"/>
    </source>
</evidence>
<dbReference type="GO" id="GO:0008199">
    <property type="term" value="F:ferric iron binding"/>
    <property type="evidence" value="ECO:0007669"/>
    <property type="project" value="InterPro"/>
</dbReference>
<dbReference type="GO" id="GO:0018578">
    <property type="term" value="F:protocatechuate 3,4-dioxygenase activity"/>
    <property type="evidence" value="ECO:0007669"/>
    <property type="project" value="UniProtKB-EC"/>
</dbReference>
<dbReference type="PROSITE" id="PS51318">
    <property type="entry name" value="TAT"/>
    <property type="match status" value="1"/>
</dbReference>
<keyword evidence="3 7" id="KW-0560">Oxidoreductase</keyword>
<evidence type="ECO:0000256" key="2">
    <source>
        <dbReference type="ARBA" id="ARBA00022964"/>
    </source>
</evidence>
<gene>
    <name evidence="7" type="ORF">AVDCRST_MAG59-4621</name>
</gene>
<name>A0A6J4VI17_9BACT</name>
<dbReference type="InterPro" id="IPR015889">
    <property type="entry name" value="Intradiol_dOase_core"/>
</dbReference>
<organism evidence="7">
    <name type="scientific">uncultured Thermomicrobiales bacterium</name>
    <dbReference type="NCBI Taxonomy" id="1645740"/>
    <lineage>
        <taxon>Bacteria</taxon>
        <taxon>Pseudomonadati</taxon>
        <taxon>Thermomicrobiota</taxon>
        <taxon>Thermomicrobia</taxon>
        <taxon>Thermomicrobiales</taxon>
        <taxon>environmental samples</taxon>
    </lineage>
</organism>
<dbReference type="EMBL" id="CADCWF010000338">
    <property type="protein sequence ID" value="CAA9580095.1"/>
    <property type="molecule type" value="Genomic_DNA"/>
</dbReference>
<dbReference type="CDD" id="cd00421">
    <property type="entry name" value="intradiol_dioxygenase"/>
    <property type="match status" value="1"/>
</dbReference>
<keyword evidence="2 7" id="KW-0223">Dioxygenase</keyword>
<keyword evidence="5" id="KW-0732">Signal</keyword>
<accession>A0A6J4VI17</accession>
<comment type="similarity">
    <text evidence="1">Belongs to the intradiol ring-cleavage dioxygenase family.</text>
</comment>
<evidence type="ECO:0000256" key="4">
    <source>
        <dbReference type="SAM" id="MobiDB-lite"/>
    </source>
</evidence>
<dbReference type="PANTHER" id="PTHR33711:SF11">
    <property type="entry name" value="DIOXYGENASE"/>
    <property type="match status" value="1"/>
</dbReference>
<proteinExistence type="inferred from homology"/>
<reference evidence="7" key="1">
    <citation type="submission" date="2020-02" db="EMBL/GenBank/DDBJ databases">
        <authorList>
            <person name="Meier V. D."/>
        </authorList>
    </citation>
    <scope>NUCLEOTIDE SEQUENCE</scope>
    <source>
        <strain evidence="7">AVDCRST_MAG59</strain>
    </source>
</reference>
<dbReference type="SUPFAM" id="SSF49482">
    <property type="entry name" value="Aromatic compound dioxygenase"/>
    <property type="match status" value="1"/>
</dbReference>
<feature type="chain" id="PRO_5027090955" evidence="5">
    <location>
        <begin position="41"/>
        <end position="217"/>
    </location>
</feature>
<dbReference type="EC" id="1.13.11.3" evidence="7"/>
<dbReference type="InterPro" id="IPR000627">
    <property type="entry name" value="Intradiol_dOase_C"/>
</dbReference>
<feature type="region of interest" description="Disordered" evidence="4">
    <location>
        <begin position="44"/>
        <end position="84"/>
    </location>
</feature>
<feature type="domain" description="Intradiol ring-cleavage dioxygenases" evidence="6">
    <location>
        <begin position="68"/>
        <end position="214"/>
    </location>
</feature>
<dbReference type="Pfam" id="PF00775">
    <property type="entry name" value="Dioxygenase_C"/>
    <property type="match status" value="1"/>
</dbReference>
<feature type="signal peptide" evidence="5">
    <location>
        <begin position="1"/>
        <end position="40"/>
    </location>
</feature>
<dbReference type="InterPro" id="IPR050770">
    <property type="entry name" value="Intradiol_RC_Dioxygenase"/>
</dbReference>
<sequence>MTYPVNVPDRARLSRRTLAALATALAAPAALRSAPIAAQADPTAAAPFLPPTPECDDDDSDPTLAQTEGPFFTPDAPERTDLREPGLPGEPLSLAGFVLDDACRPVPGALLEFWQADAAGVYDNEGFTLRGHQFSDEEGRWALETVVPGLYPGRTRHIHVRAQAPAGLLLTTQLYFPDESANAADGIFDPALLVEWEETPSGEPLRARFDFVVEGAA</sequence>
<evidence type="ECO:0000256" key="3">
    <source>
        <dbReference type="ARBA" id="ARBA00023002"/>
    </source>
</evidence>
<protein>
    <submittedName>
        <fullName evidence="7">Protocatechuate 3,4-dioxygenase beta chain</fullName>
        <ecNumber evidence="7">1.13.11.3</ecNumber>
    </submittedName>
</protein>
<evidence type="ECO:0000259" key="6">
    <source>
        <dbReference type="Pfam" id="PF00775"/>
    </source>
</evidence>
<evidence type="ECO:0000256" key="1">
    <source>
        <dbReference type="ARBA" id="ARBA00007825"/>
    </source>
</evidence>
<evidence type="ECO:0000313" key="7">
    <source>
        <dbReference type="EMBL" id="CAA9580095.1"/>
    </source>
</evidence>